<dbReference type="Proteomes" id="UP000236291">
    <property type="component" value="Unassembled WGS sequence"/>
</dbReference>
<feature type="region of interest" description="Disordered" evidence="1">
    <location>
        <begin position="1"/>
        <end position="54"/>
    </location>
</feature>
<proteinExistence type="predicted"/>
<feature type="compositionally biased region" description="Basic and acidic residues" evidence="1">
    <location>
        <begin position="30"/>
        <end position="41"/>
    </location>
</feature>
<evidence type="ECO:0000313" key="3">
    <source>
        <dbReference type="Proteomes" id="UP000236291"/>
    </source>
</evidence>
<evidence type="ECO:0000313" key="2">
    <source>
        <dbReference type="EMBL" id="PNX59717.1"/>
    </source>
</evidence>
<accession>A0A2K3K080</accession>
<reference evidence="2 3" key="2">
    <citation type="journal article" date="2017" name="Front. Plant Sci.">
        <title>Gene Classification and Mining of Molecular Markers Useful in Red Clover (Trifolium pratense) Breeding.</title>
        <authorList>
            <person name="Istvanek J."/>
            <person name="Dluhosova J."/>
            <person name="Dluhos P."/>
            <person name="Patkova L."/>
            <person name="Nedelnik J."/>
            <person name="Repkova J."/>
        </authorList>
    </citation>
    <scope>NUCLEOTIDE SEQUENCE [LARGE SCALE GENOMIC DNA]</scope>
    <source>
        <strain evidence="3">cv. Tatra</strain>
        <tissue evidence="2">Young leaves</tissue>
    </source>
</reference>
<protein>
    <submittedName>
        <fullName evidence="2">Uncharacterized protein</fullName>
    </submittedName>
</protein>
<dbReference type="AlphaFoldDB" id="A0A2K3K080"/>
<reference evidence="2 3" key="1">
    <citation type="journal article" date="2014" name="Am. J. Bot.">
        <title>Genome assembly and annotation for red clover (Trifolium pratense; Fabaceae).</title>
        <authorList>
            <person name="Istvanek J."/>
            <person name="Jaros M."/>
            <person name="Krenek A."/>
            <person name="Repkova J."/>
        </authorList>
    </citation>
    <scope>NUCLEOTIDE SEQUENCE [LARGE SCALE GENOMIC DNA]</scope>
    <source>
        <strain evidence="3">cv. Tatra</strain>
        <tissue evidence="2">Young leaves</tissue>
    </source>
</reference>
<evidence type="ECO:0000256" key="1">
    <source>
        <dbReference type="SAM" id="MobiDB-lite"/>
    </source>
</evidence>
<dbReference type="EMBL" id="ASHM01133245">
    <property type="protein sequence ID" value="PNX59717.1"/>
    <property type="molecule type" value="Genomic_DNA"/>
</dbReference>
<sequence>SAEKDKDADLNVIDVDNLNSRESPAEETPAEPKKKSLKGKEISSSNSDFDKEQHVITSSGTSLIKSIRGMKIPLNVPSATMDNVYFHHENSVSRSENLCYEKLVF</sequence>
<organism evidence="2 3">
    <name type="scientific">Trifolium pratense</name>
    <name type="common">Red clover</name>
    <dbReference type="NCBI Taxonomy" id="57577"/>
    <lineage>
        <taxon>Eukaryota</taxon>
        <taxon>Viridiplantae</taxon>
        <taxon>Streptophyta</taxon>
        <taxon>Embryophyta</taxon>
        <taxon>Tracheophyta</taxon>
        <taxon>Spermatophyta</taxon>
        <taxon>Magnoliopsida</taxon>
        <taxon>eudicotyledons</taxon>
        <taxon>Gunneridae</taxon>
        <taxon>Pentapetalae</taxon>
        <taxon>rosids</taxon>
        <taxon>fabids</taxon>
        <taxon>Fabales</taxon>
        <taxon>Fabaceae</taxon>
        <taxon>Papilionoideae</taxon>
        <taxon>50 kb inversion clade</taxon>
        <taxon>NPAAA clade</taxon>
        <taxon>Hologalegina</taxon>
        <taxon>IRL clade</taxon>
        <taxon>Trifolieae</taxon>
        <taxon>Trifolium</taxon>
    </lineage>
</organism>
<comment type="caution">
    <text evidence="2">The sequence shown here is derived from an EMBL/GenBank/DDBJ whole genome shotgun (WGS) entry which is preliminary data.</text>
</comment>
<name>A0A2K3K080_TRIPR</name>
<gene>
    <name evidence="2" type="ORF">L195_g059827</name>
</gene>
<feature type="non-terminal residue" evidence="2">
    <location>
        <position position="1"/>
    </location>
</feature>